<organism evidence="2 3">
    <name type="scientific">Gymnopus androsaceus JB14</name>
    <dbReference type="NCBI Taxonomy" id="1447944"/>
    <lineage>
        <taxon>Eukaryota</taxon>
        <taxon>Fungi</taxon>
        <taxon>Dikarya</taxon>
        <taxon>Basidiomycota</taxon>
        <taxon>Agaricomycotina</taxon>
        <taxon>Agaricomycetes</taxon>
        <taxon>Agaricomycetidae</taxon>
        <taxon>Agaricales</taxon>
        <taxon>Marasmiineae</taxon>
        <taxon>Omphalotaceae</taxon>
        <taxon>Gymnopus</taxon>
    </lineage>
</organism>
<evidence type="ECO:0000313" key="2">
    <source>
        <dbReference type="EMBL" id="KAE9391698.1"/>
    </source>
</evidence>
<name>A0A6A4H204_9AGAR</name>
<accession>A0A6A4H204</accession>
<sequence>MHGFLPQTRSKYTTAVGPSLGLLPTGLSVLICNTSMFTMASSYSRFLNGIKVACLFSWSCKLLTKLIDLKKQW</sequence>
<proteinExistence type="predicted"/>
<evidence type="ECO:0000313" key="3">
    <source>
        <dbReference type="Proteomes" id="UP000799118"/>
    </source>
</evidence>
<keyword evidence="3" id="KW-1185">Reference proteome</keyword>
<keyword evidence="1" id="KW-1133">Transmembrane helix</keyword>
<keyword evidence="1" id="KW-0472">Membrane</keyword>
<protein>
    <submittedName>
        <fullName evidence="2">Uncharacterized protein</fullName>
    </submittedName>
</protein>
<reference evidence="2" key="1">
    <citation type="journal article" date="2019" name="Environ. Microbiol.">
        <title>Fungal ecological strategies reflected in gene transcription - a case study of two litter decomposers.</title>
        <authorList>
            <person name="Barbi F."/>
            <person name="Kohler A."/>
            <person name="Barry K."/>
            <person name="Baskaran P."/>
            <person name="Daum C."/>
            <person name="Fauchery L."/>
            <person name="Ihrmark K."/>
            <person name="Kuo A."/>
            <person name="LaButti K."/>
            <person name="Lipzen A."/>
            <person name="Morin E."/>
            <person name="Grigoriev I.V."/>
            <person name="Henrissat B."/>
            <person name="Lindahl B."/>
            <person name="Martin F."/>
        </authorList>
    </citation>
    <scope>NUCLEOTIDE SEQUENCE</scope>
    <source>
        <strain evidence="2">JB14</strain>
    </source>
</reference>
<evidence type="ECO:0000256" key="1">
    <source>
        <dbReference type="SAM" id="Phobius"/>
    </source>
</evidence>
<dbReference type="EMBL" id="ML769615">
    <property type="protein sequence ID" value="KAE9391698.1"/>
    <property type="molecule type" value="Genomic_DNA"/>
</dbReference>
<gene>
    <name evidence="2" type="ORF">BT96DRAFT_1059850</name>
</gene>
<dbReference type="AlphaFoldDB" id="A0A6A4H204"/>
<keyword evidence="1" id="KW-0812">Transmembrane</keyword>
<dbReference type="Proteomes" id="UP000799118">
    <property type="component" value="Unassembled WGS sequence"/>
</dbReference>
<feature type="transmembrane region" description="Helical" evidence="1">
    <location>
        <begin position="20"/>
        <end position="40"/>
    </location>
</feature>